<evidence type="ECO:0000256" key="1">
    <source>
        <dbReference type="SAM" id="MobiDB-lite"/>
    </source>
</evidence>
<feature type="region of interest" description="Disordered" evidence="1">
    <location>
        <begin position="251"/>
        <end position="284"/>
    </location>
</feature>
<dbReference type="KEGG" id="vg:54997879"/>
<dbReference type="EMBL" id="MH536826">
    <property type="protein sequence ID" value="AXH50518.1"/>
    <property type="molecule type" value="Genomic_DNA"/>
</dbReference>
<proteinExistence type="predicted"/>
<evidence type="ECO:0000313" key="2">
    <source>
        <dbReference type="EMBL" id="AXH50518.1"/>
    </source>
</evidence>
<reference evidence="3" key="1">
    <citation type="submission" date="2018-06" db="EMBL/GenBank/DDBJ databases">
        <authorList>
            <person name="Zhirakovskaya E."/>
        </authorList>
    </citation>
    <scope>NUCLEOTIDE SEQUENCE [LARGE SCALE GENOMIC DNA]</scope>
</reference>
<evidence type="ECO:0000313" key="3">
    <source>
        <dbReference type="Proteomes" id="UP000259467"/>
    </source>
</evidence>
<dbReference type="Proteomes" id="UP000259467">
    <property type="component" value="Segment"/>
</dbReference>
<dbReference type="RefSeq" id="YP_009807004.1">
    <property type="nucleotide sequence ID" value="NC_048019.1"/>
</dbReference>
<organism evidence="2 3">
    <name type="scientific">Gordonia phage Ruthy</name>
    <dbReference type="NCBI Taxonomy" id="2250323"/>
    <lineage>
        <taxon>Viruses</taxon>
        <taxon>Duplodnaviria</taxon>
        <taxon>Heunggongvirae</taxon>
        <taxon>Uroviricota</taxon>
        <taxon>Caudoviricetes</taxon>
        <taxon>Ruthyvirus</taxon>
        <taxon>Ruthyvirus ruthy</taxon>
    </lineage>
</organism>
<accession>A0A345L5G6</accession>
<gene>
    <name evidence="2" type="primary">55</name>
    <name evidence="2" type="ORF">SEA_RUTHY_55</name>
</gene>
<keyword evidence="3" id="KW-1185">Reference proteome</keyword>
<dbReference type="GeneID" id="54997879"/>
<sequence>MTTDNSAIVLTNDSDMTLLPPAQPIHPGSHAQLMQHAQSMDTAHRLADNMCRTPLVPEIYQVGSYPNRDKDDDAVVGAGTAAILYGMELGLNPIQSLQQIFPVHGQPGIYARTAVALLKSRGYKIWTEATSDESVTVMGQAPDGTAEGSTWTIERAEKAGYVPTIDESTGQYRKNQRGRLIGNEKYLTDPQAMLYAKAAMEVCRKLAPEVLMGIGDRDDAAVADDQDGPRRVRNEAAAPGVDELRARLGIAAPKPTPEPDEPATEAAEAVGESTESETAAPSKDDMRRLNHLFSRAGIGGTAATFKAKRKAVTEALISRTIGDDTPLTADEATTVIGMLEQLANEDDGEKVLTDTVARILDETTTNPEPASE</sequence>
<name>A0A345L5G6_9CAUD</name>
<protein>
    <submittedName>
        <fullName evidence="2">SsDNA-binding protein</fullName>
    </submittedName>
</protein>